<gene>
    <name evidence="1" type="ORF">Pla133_31040</name>
</gene>
<evidence type="ECO:0000313" key="2">
    <source>
        <dbReference type="Proteomes" id="UP000316921"/>
    </source>
</evidence>
<dbReference type="InterPro" id="IPR038765">
    <property type="entry name" value="Papain-like_cys_pep_sf"/>
</dbReference>
<evidence type="ECO:0000313" key="1">
    <source>
        <dbReference type="EMBL" id="QDU68013.1"/>
    </source>
</evidence>
<dbReference type="EMBL" id="CP036287">
    <property type="protein sequence ID" value="QDU68013.1"/>
    <property type="molecule type" value="Genomic_DNA"/>
</dbReference>
<sequence>MICASALLALALPPVNGAPGEWPDQVRAALELAGDNRPEIERVLTHFADGEDLQQLEAAYFLIGNMPGHGFVDYALFDSDGNEVPYSALDYPNFDRAQAALDELEAQHGPLEFEKRALVEDLQVLTTDLLVANIDQAFETWRGNPWARDLTFETFCEAILPHRGSNEPVEDWRAPLREEVALLRAELGEDAAAGDVAARMGQLAAARVGFTTLYYLHPTDQGFAEMTREGRGRCEDITNMTTYAMRAAGVASAADYTPWWGHRDNNHAWPVILDAQGRGHAPDGNRAAKVYRKTYAKQLGNLAFQLTEGETAPPWLDRETYRDVTDQYFDTVDVSVRTDGEQRFSYLCVFNGGEWRAIHWSRNESGDALFDRMHGGLLYLPAHWSAGELVPAAPPFFLTEAGEVQPLEASEHFTCSATLPTAAGQRYELWAWKDGWSSLGTLEGREGGVLRDDLPAGGLYWLVAEGSRRLERPFRVIDGAVVSL</sequence>
<dbReference type="AlphaFoldDB" id="A0A518BM25"/>
<keyword evidence="2" id="KW-1185">Reference proteome</keyword>
<reference evidence="1 2" key="1">
    <citation type="submission" date="2019-02" db="EMBL/GenBank/DDBJ databases">
        <title>Deep-cultivation of Planctomycetes and their phenomic and genomic characterization uncovers novel biology.</title>
        <authorList>
            <person name="Wiegand S."/>
            <person name="Jogler M."/>
            <person name="Boedeker C."/>
            <person name="Pinto D."/>
            <person name="Vollmers J."/>
            <person name="Rivas-Marin E."/>
            <person name="Kohn T."/>
            <person name="Peeters S.H."/>
            <person name="Heuer A."/>
            <person name="Rast P."/>
            <person name="Oberbeckmann S."/>
            <person name="Bunk B."/>
            <person name="Jeske O."/>
            <person name="Meyerdierks A."/>
            <person name="Storesund J.E."/>
            <person name="Kallscheuer N."/>
            <person name="Luecker S."/>
            <person name="Lage O.M."/>
            <person name="Pohl T."/>
            <person name="Merkel B.J."/>
            <person name="Hornburger P."/>
            <person name="Mueller R.-W."/>
            <person name="Bruemmer F."/>
            <person name="Labrenz M."/>
            <person name="Spormann A.M."/>
            <person name="Op den Camp H."/>
            <person name="Overmann J."/>
            <person name="Amann R."/>
            <person name="Jetten M.S.M."/>
            <person name="Mascher T."/>
            <person name="Medema M.H."/>
            <person name="Devos D.P."/>
            <person name="Kaster A.-K."/>
            <person name="Ovreas L."/>
            <person name="Rohde M."/>
            <person name="Galperin M.Y."/>
            <person name="Jogler C."/>
        </authorList>
    </citation>
    <scope>NUCLEOTIDE SEQUENCE [LARGE SCALE GENOMIC DNA]</scope>
    <source>
        <strain evidence="1 2">Pla133</strain>
    </source>
</reference>
<name>A0A518BM25_9BACT</name>
<dbReference type="PANTHER" id="PTHR35532:SF5">
    <property type="entry name" value="CARBOHYDRATE-BINDING DOMAIN-CONTAINING PROTEIN"/>
    <property type="match status" value="1"/>
</dbReference>
<dbReference type="KEGG" id="pbap:Pla133_31040"/>
<dbReference type="RefSeq" id="WP_145066669.1">
    <property type="nucleotide sequence ID" value="NZ_CP036287.1"/>
</dbReference>
<dbReference type="SUPFAM" id="SSF54001">
    <property type="entry name" value="Cysteine proteinases"/>
    <property type="match status" value="1"/>
</dbReference>
<evidence type="ECO:0008006" key="3">
    <source>
        <dbReference type="Google" id="ProtNLM"/>
    </source>
</evidence>
<dbReference type="PANTHER" id="PTHR35532">
    <property type="entry name" value="SIMILAR TO POLYHYDROXYALKANOATE DEPOLYMERASE"/>
    <property type="match status" value="1"/>
</dbReference>
<proteinExistence type="predicted"/>
<organism evidence="1 2">
    <name type="scientific">Engelhardtia mirabilis</name>
    <dbReference type="NCBI Taxonomy" id="2528011"/>
    <lineage>
        <taxon>Bacteria</taxon>
        <taxon>Pseudomonadati</taxon>
        <taxon>Planctomycetota</taxon>
        <taxon>Planctomycetia</taxon>
        <taxon>Planctomycetia incertae sedis</taxon>
        <taxon>Engelhardtia</taxon>
    </lineage>
</organism>
<accession>A0A518BM25</accession>
<protein>
    <recommendedName>
        <fullName evidence="3">Transglutaminase-like superfamily protein</fullName>
    </recommendedName>
</protein>
<dbReference type="Proteomes" id="UP000316921">
    <property type="component" value="Chromosome"/>
</dbReference>